<accession>A0A9D1IET6</accession>
<dbReference type="SUPFAM" id="SSF53474">
    <property type="entry name" value="alpha/beta-Hydrolases"/>
    <property type="match status" value="1"/>
</dbReference>
<feature type="domain" description="Serine aminopeptidase S33" evidence="1">
    <location>
        <begin position="31"/>
        <end position="293"/>
    </location>
</feature>
<dbReference type="InterPro" id="IPR051044">
    <property type="entry name" value="MAG_DAG_Lipase"/>
</dbReference>
<evidence type="ECO:0000313" key="3">
    <source>
        <dbReference type="Proteomes" id="UP000824071"/>
    </source>
</evidence>
<organism evidence="2 3">
    <name type="scientific">Candidatus Fimenecus excrementigallinarum</name>
    <dbReference type="NCBI Taxonomy" id="2840816"/>
    <lineage>
        <taxon>Bacteria</taxon>
        <taxon>Bacillati</taxon>
        <taxon>Bacillota</taxon>
        <taxon>Clostridia</taxon>
        <taxon>Candidatus Fimenecus</taxon>
    </lineage>
</organism>
<evidence type="ECO:0000259" key="1">
    <source>
        <dbReference type="Pfam" id="PF12146"/>
    </source>
</evidence>
<dbReference type="AlphaFoldDB" id="A0A9D1IET6"/>
<dbReference type="EMBL" id="DVMW01000032">
    <property type="protein sequence ID" value="HIU35987.1"/>
    <property type="molecule type" value="Genomic_DNA"/>
</dbReference>
<proteinExistence type="predicted"/>
<reference evidence="2" key="2">
    <citation type="journal article" date="2021" name="PeerJ">
        <title>Extensive microbial diversity within the chicken gut microbiome revealed by metagenomics and culture.</title>
        <authorList>
            <person name="Gilroy R."/>
            <person name="Ravi A."/>
            <person name="Getino M."/>
            <person name="Pursley I."/>
            <person name="Horton D.L."/>
            <person name="Alikhan N.F."/>
            <person name="Baker D."/>
            <person name="Gharbi K."/>
            <person name="Hall N."/>
            <person name="Watson M."/>
            <person name="Adriaenssens E.M."/>
            <person name="Foster-Nyarko E."/>
            <person name="Jarju S."/>
            <person name="Secka A."/>
            <person name="Antonio M."/>
            <person name="Oren A."/>
            <person name="Chaudhuri R.R."/>
            <person name="La Ragione R."/>
            <person name="Hildebrand F."/>
            <person name="Pallen M.J."/>
        </authorList>
    </citation>
    <scope>NUCLEOTIDE SEQUENCE</scope>
    <source>
        <strain evidence="2">ChiGjej1B1-19959</strain>
    </source>
</reference>
<sequence length="327" mass="35816">MEFLTNEFTYPSASGLCDIFAQSAAPADFGAVKGVVQIAHGMAEYSNRYAQFALELCRRGYAVYINDHLGHGQSVSSEEELGFFGENGADSLVEDMKQLSDIARQEYPNVPFFLFGHSMGSFLARKYAAKYGHMLSGAVFCGTSGANPAVGLGMLLADTVIKSEGQMCRSKFLDSVAFGTYNRKTAKNTPFDWLSRDAREVEKYMHDKLCGFRFTANGFKMLFGLLKEVSGKVWYNTVPSALPILLIAGDKDPVGEYGKGVTEVYKTLRKTGHTGVMMKLYPEARHELLNELDRGEVTKDVIGWLDAHLPADEAAPAKTPAAAPEPV</sequence>
<dbReference type="PANTHER" id="PTHR11614">
    <property type="entry name" value="PHOSPHOLIPASE-RELATED"/>
    <property type="match status" value="1"/>
</dbReference>
<gene>
    <name evidence="2" type="ORF">IAC53_05205</name>
</gene>
<dbReference type="Gene3D" id="3.40.50.1820">
    <property type="entry name" value="alpha/beta hydrolase"/>
    <property type="match status" value="1"/>
</dbReference>
<dbReference type="Proteomes" id="UP000824071">
    <property type="component" value="Unassembled WGS sequence"/>
</dbReference>
<name>A0A9D1IET6_9FIRM</name>
<reference evidence="2" key="1">
    <citation type="submission" date="2020-10" db="EMBL/GenBank/DDBJ databases">
        <authorList>
            <person name="Gilroy R."/>
        </authorList>
    </citation>
    <scope>NUCLEOTIDE SEQUENCE</scope>
    <source>
        <strain evidence="2">ChiGjej1B1-19959</strain>
    </source>
</reference>
<dbReference type="Pfam" id="PF12146">
    <property type="entry name" value="Hydrolase_4"/>
    <property type="match status" value="1"/>
</dbReference>
<evidence type="ECO:0000313" key="2">
    <source>
        <dbReference type="EMBL" id="HIU35987.1"/>
    </source>
</evidence>
<protein>
    <submittedName>
        <fullName evidence="2">Lysophospholipase</fullName>
    </submittedName>
</protein>
<dbReference type="InterPro" id="IPR022742">
    <property type="entry name" value="Hydrolase_4"/>
</dbReference>
<dbReference type="InterPro" id="IPR029058">
    <property type="entry name" value="AB_hydrolase_fold"/>
</dbReference>
<comment type="caution">
    <text evidence="2">The sequence shown here is derived from an EMBL/GenBank/DDBJ whole genome shotgun (WGS) entry which is preliminary data.</text>
</comment>